<gene>
    <name evidence="1" type="ORF">EW026_g6902</name>
</gene>
<reference evidence="1 2" key="1">
    <citation type="submission" date="2019-02" db="EMBL/GenBank/DDBJ databases">
        <title>Genome sequencing of the rare red list fungi Phlebia centrifuga.</title>
        <authorList>
            <person name="Buettner E."/>
            <person name="Kellner H."/>
        </authorList>
    </citation>
    <scope>NUCLEOTIDE SEQUENCE [LARGE SCALE GENOMIC DNA]</scope>
    <source>
        <strain evidence="1 2">DSM 108282</strain>
    </source>
</reference>
<keyword evidence="2" id="KW-1185">Reference proteome</keyword>
<dbReference type="EMBL" id="SGPJ01000423">
    <property type="protein sequence ID" value="THG94604.1"/>
    <property type="molecule type" value="Genomic_DNA"/>
</dbReference>
<proteinExistence type="predicted"/>
<sequence length="213" mass="23691">MISDDFHALAREVERFMIKISKAAEGGICWRLLKSTGWLCESAWEVLKESIIAIANAMNAIVSEIFETMKTLLFAMTDAFNAMLSRISGVRLYYWTPGRSITLWVELKELDSYTSRSKLDYVRLASESPLSGSQSCVDSAKQDCAEIVDTLGAFEGAWHRLHLACTSLLTSLVFASNLSTIPVACEANLQNAENIYRPLITCLREYADGGFPL</sequence>
<accession>A0A4S4K9K6</accession>
<evidence type="ECO:0000313" key="1">
    <source>
        <dbReference type="EMBL" id="THG94604.1"/>
    </source>
</evidence>
<protein>
    <submittedName>
        <fullName evidence="1">Uncharacterized protein</fullName>
    </submittedName>
</protein>
<comment type="caution">
    <text evidence="1">The sequence shown here is derived from an EMBL/GenBank/DDBJ whole genome shotgun (WGS) entry which is preliminary data.</text>
</comment>
<dbReference type="Proteomes" id="UP000309038">
    <property type="component" value="Unassembled WGS sequence"/>
</dbReference>
<evidence type="ECO:0000313" key="2">
    <source>
        <dbReference type="Proteomes" id="UP000309038"/>
    </source>
</evidence>
<organism evidence="1 2">
    <name type="scientific">Hermanssonia centrifuga</name>
    <dbReference type="NCBI Taxonomy" id="98765"/>
    <lineage>
        <taxon>Eukaryota</taxon>
        <taxon>Fungi</taxon>
        <taxon>Dikarya</taxon>
        <taxon>Basidiomycota</taxon>
        <taxon>Agaricomycotina</taxon>
        <taxon>Agaricomycetes</taxon>
        <taxon>Polyporales</taxon>
        <taxon>Meruliaceae</taxon>
        <taxon>Hermanssonia</taxon>
    </lineage>
</organism>
<dbReference type="AlphaFoldDB" id="A0A4S4K9K6"/>
<name>A0A4S4K9K6_9APHY</name>